<protein>
    <submittedName>
        <fullName evidence="2">Uncharacterized protein</fullName>
    </submittedName>
</protein>
<feature type="compositionally biased region" description="Polar residues" evidence="1">
    <location>
        <begin position="1"/>
        <end position="11"/>
    </location>
</feature>
<accession>A0A9P6UEV6</accession>
<evidence type="ECO:0000313" key="2">
    <source>
        <dbReference type="EMBL" id="KAG0290832.1"/>
    </source>
</evidence>
<sequence>MSDNLNVNTNPPRRRSLSEKISDMFSSIKGHRHSGQNQQSAQNQSQSSENPHDSAFAIEGSTAGAHAIPPVSLEHRYQDNQNKAQQPNSDQVQAQTHAQSQAPVQTLADQQQTSGSSHT</sequence>
<dbReference type="Proteomes" id="UP000823405">
    <property type="component" value="Unassembled WGS sequence"/>
</dbReference>
<feature type="compositionally biased region" description="Low complexity" evidence="1">
    <location>
        <begin position="35"/>
        <end position="48"/>
    </location>
</feature>
<comment type="caution">
    <text evidence="2">The sequence shown here is derived from an EMBL/GenBank/DDBJ whole genome shotgun (WGS) entry which is preliminary data.</text>
</comment>
<dbReference type="EMBL" id="JAAAIN010002703">
    <property type="protein sequence ID" value="KAG0290832.1"/>
    <property type="molecule type" value="Genomic_DNA"/>
</dbReference>
<proteinExistence type="predicted"/>
<feature type="region of interest" description="Disordered" evidence="1">
    <location>
        <begin position="1"/>
        <end position="119"/>
    </location>
</feature>
<evidence type="ECO:0000313" key="3">
    <source>
        <dbReference type="Proteomes" id="UP000823405"/>
    </source>
</evidence>
<dbReference type="OrthoDB" id="2434691at2759"/>
<keyword evidence="3" id="KW-1185">Reference proteome</keyword>
<dbReference type="AlphaFoldDB" id="A0A9P6UEV6"/>
<gene>
    <name evidence="2" type="ORF">BGZ97_006082</name>
</gene>
<reference evidence="2" key="1">
    <citation type="journal article" date="2020" name="Fungal Divers.">
        <title>Resolving the Mortierellaceae phylogeny through synthesis of multi-gene phylogenetics and phylogenomics.</title>
        <authorList>
            <person name="Vandepol N."/>
            <person name="Liber J."/>
            <person name="Desiro A."/>
            <person name="Na H."/>
            <person name="Kennedy M."/>
            <person name="Barry K."/>
            <person name="Grigoriev I.V."/>
            <person name="Miller A.N."/>
            <person name="O'Donnell K."/>
            <person name="Stajich J.E."/>
            <person name="Bonito G."/>
        </authorList>
    </citation>
    <scope>NUCLEOTIDE SEQUENCE</scope>
    <source>
        <strain evidence="2">NVP60</strain>
    </source>
</reference>
<feature type="compositionally biased region" description="Polar residues" evidence="1">
    <location>
        <begin position="79"/>
        <end position="119"/>
    </location>
</feature>
<organism evidence="2 3">
    <name type="scientific">Linnemannia gamsii</name>
    <dbReference type="NCBI Taxonomy" id="64522"/>
    <lineage>
        <taxon>Eukaryota</taxon>
        <taxon>Fungi</taxon>
        <taxon>Fungi incertae sedis</taxon>
        <taxon>Mucoromycota</taxon>
        <taxon>Mortierellomycotina</taxon>
        <taxon>Mortierellomycetes</taxon>
        <taxon>Mortierellales</taxon>
        <taxon>Mortierellaceae</taxon>
        <taxon>Linnemannia</taxon>
    </lineage>
</organism>
<evidence type="ECO:0000256" key="1">
    <source>
        <dbReference type="SAM" id="MobiDB-lite"/>
    </source>
</evidence>
<name>A0A9P6UEV6_9FUNG</name>